<name>A0A6L2NEE8_TANCI</name>
<feature type="compositionally biased region" description="Low complexity" evidence="1">
    <location>
        <begin position="141"/>
        <end position="156"/>
    </location>
</feature>
<feature type="region of interest" description="Disordered" evidence="1">
    <location>
        <begin position="141"/>
        <end position="170"/>
    </location>
</feature>
<sequence>MIQDRWVWNLDGIWKFTTAFARKLIDDKRLPKEDMAYSCLHSPKTTKETSSICRTTFALRPYHFTYPERELTVEEMLCKFIEEGKREHKEMRAFIRDFETTNEILFKERNNLLIELRFGIQELLKVINNTPTINCRVKGVTTRGGKTTTKDTQNNNDRIHTEEPHTINQNKLIESNEVLTNDQPQEASEPLAQPSNKTLSPLIPFPQRLRKEKEKARQKKFLENLKQLHINLPFIEALA</sequence>
<comment type="caution">
    <text evidence="2">The sequence shown here is derived from an EMBL/GenBank/DDBJ whole genome shotgun (WGS) entry which is preliminary data.</text>
</comment>
<evidence type="ECO:0000256" key="1">
    <source>
        <dbReference type="SAM" id="MobiDB-lite"/>
    </source>
</evidence>
<dbReference type="AlphaFoldDB" id="A0A6L2NEE8"/>
<feature type="region of interest" description="Disordered" evidence="1">
    <location>
        <begin position="182"/>
        <end position="202"/>
    </location>
</feature>
<gene>
    <name evidence="2" type="ORF">Tci_055410</name>
</gene>
<reference evidence="2" key="1">
    <citation type="journal article" date="2019" name="Sci. Rep.">
        <title>Draft genome of Tanacetum cinerariifolium, the natural source of mosquito coil.</title>
        <authorList>
            <person name="Yamashiro T."/>
            <person name="Shiraishi A."/>
            <person name="Satake H."/>
            <person name="Nakayama K."/>
        </authorList>
    </citation>
    <scope>NUCLEOTIDE SEQUENCE</scope>
</reference>
<organism evidence="2">
    <name type="scientific">Tanacetum cinerariifolium</name>
    <name type="common">Dalmatian daisy</name>
    <name type="synonym">Chrysanthemum cinerariifolium</name>
    <dbReference type="NCBI Taxonomy" id="118510"/>
    <lineage>
        <taxon>Eukaryota</taxon>
        <taxon>Viridiplantae</taxon>
        <taxon>Streptophyta</taxon>
        <taxon>Embryophyta</taxon>
        <taxon>Tracheophyta</taxon>
        <taxon>Spermatophyta</taxon>
        <taxon>Magnoliopsida</taxon>
        <taxon>eudicotyledons</taxon>
        <taxon>Gunneridae</taxon>
        <taxon>Pentapetalae</taxon>
        <taxon>asterids</taxon>
        <taxon>campanulids</taxon>
        <taxon>Asterales</taxon>
        <taxon>Asteraceae</taxon>
        <taxon>Asteroideae</taxon>
        <taxon>Anthemideae</taxon>
        <taxon>Anthemidinae</taxon>
        <taxon>Tanacetum</taxon>
    </lineage>
</organism>
<protein>
    <submittedName>
        <fullName evidence="2">Uncharacterized protein</fullName>
    </submittedName>
</protein>
<accession>A0A6L2NEE8</accession>
<proteinExistence type="predicted"/>
<dbReference type="EMBL" id="BKCJ010008682">
    <property type="protein sequence ID" value="GEU83432.1"/>
    <property type="molecule type" value="Genomic_DNA"/>
</dbReference>
<evidence type="ECO:0000313" key="2">
    <source>
        <dbReference type="EMBL" id="GEU83432.1"/>
    </source>
</evidence>